<dbReference type="EMBL" id="JAHRHJ020000006">
    <property type="protein sequence ID" value="KAH9311075.1"/>
    <property type="molecule type" value="Genomic_DNA"/>
</dbReference>
<evidence type="ECO:0000313" key="6">
    <source>
        <dbReference type="EMBL" id="KAH9311075.1"/>
    </source>
</evidence>
<keyword evidence="5" id="KW-0812">Transmembrane</keyword>
<keyword evidence="7" id="KW-1185">Reference proteome</keyword>
<feature type="transmembrane region" description="Helical" evidence="5">
    <location>
        <begin position="297"/>
        <end position="318"/>
    </location>
</feature>
<proteinExistence type="inferred from homology"/>
<keyword evidence="4" id="KW-0408">Iron</keyword>
<dbReference type="AlphaFoldDB" id="A0AA38L7X3"/>
<organism evidence="6 7">
    <name type="scientific">Taxus chinensis</name>
    <name type="common">Chinese yew</name>
    <name type="synonym">Taxus wallichiana var. chinensis</name>
    <dbReference type="NCBI Taxonomy" id="29808"/>
    <lineage>
        <taxon>Eukaryota</taxon>
        <taxon>Viridiplantae</taxon>
        <taxon>Streptophyta</taxon>
        <taxon>Embryophyta</taxon>
        <taxon>Tracheophyta</taxon>
        <taxon>Spermatophyta</taxon>
        <taxon>Pinopsida</taxon>
        <taxon>Pinidae</taxon>
        <taxon>Conifers II</taxon>
        <taxon>Cupressales</taxon>
        <taxon>Taxaceae</taxon>
        <taxon>Taxus</taxon>
    </lineage>
</organism>
<evidence type="ECO:0008006" key="8">
    <source>
        <dbReference type="Google" id="ProtNLM"/>
    </source>
</evidence>
<dbReference type="PANTHER" id="PTHR24296">
    <property type="entry name" value="CYTOCHROME P450"/>
    <property type="match status" value="1"/>
</dbReference>
<dbReference type="SUPFAM" id="SSF48264">
    <property type="entry name" value="Cytochrome P450"/>
    <property type="match status" value="1"/>
</dbReference>
<evidence type="ECO:0000256" key="1">
    <source>
        <dbReference type="ARBA" id="ARBA00010617"/>
    </source>
</evidence>
<comment type="similarity">
    <text evidence="1">Belongs to the cytochrome P450 family.</text>
</comment>
<dbReference type="Gene3D" id="1.10.630.10">
    <property type="entry name" value="Cytochrome P450"/>
    <property type="match status" value="1"/>
</dbReference>
<dbReference type="Pfam" id="PF00067">
    <property type="entry name" value="p450"/>
    <property type="match status" value="1"/>
</dbReference>
<dbReference type="GO" id="GO:0016705">
    <property type="term" value="F:oxidoreductase activity, acting on paired donors, with incorporation or reduction of molecular oxygen"/>
    <property type="evidence" value="ECO:0007669"/>
    <property type="project" value="InterPro"/>
</dbReference>
<accession>A0AA38L7X3</accession>
<sequence>MEVIWMLPEITVALVVTLVTLILSIMAIQFGRGPINWPVVGMIPWAIWNITDVYEQGAKVVIDNGGTFRFIGPWWWRNSLYQVVTSDPANIEHILKNDFANFTKGSYFKDALFEVFGDGFFTADGDLWKRQRTAMALALSGGTARERNLGFVKKLTREKILPLFEEVRKKKSVVDLQDVLLRFNLDHVCLILFGRDAGSADTAARFLSAFEEAIQYCTYRLVCPPFLWKFMRFLNVGFEKKFRQAEVIINEFVSERVKLRVTELEGEREVQGDILWSFIKLEAEEGRSPSQKLLQGLTMSIFLAGIDTLALAISWFFWVLSMHPNVEKNIISELSNILKSKHLSVNDENKMDCFGWEELR</sequence>
<keyword evidence="2" id="KW-0479">Metal-binding</keyword>
<feature type="transmembrane region" description="Helical" evidence="5">
    <location>
        <begin position="6"/>
        <end position="28"/>
    </location>
</feature>
<dbReference type="GO" id="GO:0005506">
    <property type="term" value="F:iron ion binding"/>
    <property type="evidence" value="ECO:0007669"/>
    <property type="project" value="InterPro"/>
</dbReference>
<gene>
    <name evidence="6" type="ORF">KI387_026110</name>
</gene>
<evidence type="ECO:0000256" key="5">
    <source>
        <dbReference type="SAM" id="Phobius"/>
    </source>
</evidence>
<dbReference type="InterPro" id="IPR036396">
    <property type="entry name" value="Cyt_P450_sf"/>
</dbReference>
<comment type="caution">
    <text evidence="6">The sequence shown here is derived from an EMBL/GenBank/DDBJ whole genome shotgun (WGS) entry which is preliminary data.</text>
</comment>
<evidence type="ECO:0000313" key="7">
    <source>
        <dbReference type="Proteomes" id="UP000824469"/>
    </source>
</evidence>
<evidence type="ECO:0000256" key="4">
    <source>
        <dbReference type="ARBA" id="ARBA00023004"/>
    </source>
</evidence>
<keyword evidence="5" id="KW-1133">Transmembrane helix</keyword>
<keyword evidence="5" id="KW-0472">Membrane</keyword>
<feature type="non-terminal residue" evidence="6">
    <location>
        <position position="360"/>
    </location>
</feature>
<evidence type="ECO:0000256" key="3">
    <source>
        <dbReference type="ARBA" id="ARBA00023002"/>
    </source>
</evidence>
<keyword evidence="3" id="KW-0560">Oxidoreductase</keyword>
<dbReference type="GO" id="GO:0020037">
    <property type="term" value="F:heme binding"/>
    <property type="evidence" value="ECO:0007669"/>
    <property type="project" value="InterPro"/>
</dbReference>
<dbReference type="GO" id="GO:0004497">
    <property type="term" value="F:monooxygenase activity"/>
    <property type="evidence" value="ECO:0007669"/>
    <property type="project" value="InterPro"/>
</dbReference>
<dbReference type="Proteomes" id="UP000824469">
    <property type="component" value="Unassembled WGS sequence"/>
</dbReference>
<protein>
    <recommendedName>
        <fullName evidence="8">Cytochrome P450</fullName>
    </recommendedName>
</protein>
<dbReference type="InterPro" id="IPR001128">
    <property type="entry name" value="Cyt_P450"/>
</dbReference>
<name>A0AA38L7X3_TAXCH</name>
<reference evidence="6 7" key="1">
    <citation type="journal article" date="2021" name="Nat. Plants">
        <title>The Taxus genome provides insights into paclitaxel biosynthesis.</title>
        <authorList>
            <person name="Xiong X."/>
            <person name="Gou J."/>
            <person name="Liao Q."/>
            <person name="Li Y."/>
            <person name="Zhou Q."/>
            <person name="Bi G."/>
            <person name="Li C."/>
            <person name="Du R."/>
            <person name="Wang X."/>
            <person name="Sun T."/>
            <person name="Guo L."/>
            <person name="Liang H."/>
            <person name="Lu P."/>
            <person name="Wu Y."/>
            <person name="Zhang Z."/>
            <person name="Ro D.K."/>
            <person name="Shang Y."/>
            <person name="Huang S."/>
            <person name="Yan J."/>
        </authorList>
    </citation>
    <scope>NUCLEOTIDE SEQUENCE [LARGE SCALE GENOMIC DNA]</scope>
    <source>
        <strain evidence="6">Ta-2019</strain>
    </source>
</reference>
<evidence type="ECO:0000256" key="2">
    <source>
        <dbReference type="ARBA" id="ARBA00022723"/>
    </source>
</evidence>